<name>A0A4D6MY49_VIGUN</name>
<dbReference type="EMBL" id="CP039352">
    <property type="protein sequence ID" value="QCE04805.1"/>
    <property type="molecule type" value="Genomic_DNA"/>
</dbReference>
<gene>
    <name evidence="1" type="ORF">DEO72_LG8g2846</name>
</gene>
<sequence>MSLWLFGFVKQKVNCKRGGDGGLGWRQCGTDIVIFRKRDGTGYVDVEDLVEVAGAGGCRRSCESAGGGVAGMSLCDVIALGICCQIPPCTTSSSDCFLVCSPSAIHTHTH</sequence>
<evidence type="ECO:0000313" key="2">
    <source>
        <dbReference type="Proteomes" id="UP000501690"/>
    </source>
</evidence>
<reference evidence="1 2" key="1">
    <citation type="submission" date="2019-04" db="EMBL/GenBank/DDBJ databases">
        <title>An improved genome assembly and genetic linkage map for asparagus bean, Vigna unguiculata ssp. sesquipedialis.</title>
        <authorList>
            <person name="Xia Q."/>
            <person name="Zhang R."/>
            <person name="Dong Y."/>
        </authorList>
    </citation>
    <scope>NUCLEOTIDE SEQUENCE [LARGE SCALE GENOMIC DNA]</scope>
    <source>
        <tissue evidence="1">Leaf</tissue>
    </source>
</reference>
<dbReference type="AlphaFoldDB" id="A0A4D6MY49"/>
<proteinExistence type="predicted"/>
<evidence type="ECO:0000313" key="1">
    <source>
        <dbReference type="EMBL" id="QCE04805.1"/>
    </source>
</evidence>
<organism evidence="1 2">
    <name type="scientific">Vigna unguiculata</name>
    <name type="common">Cowpea</name>
    <dbReference type="NCBI Taxonomy" id="3917"/>
    <lineage>
        <taxon>Eukaryota</taxon>
        <taxon>Viridiplantae</taxon>
        <taxon>Streptophyta</taxon>
        <taxon>Embryophyta</taxon>
        <taxon>Tracheophyta</taxon>
        <taxon>Spermatophyta</taxon>
        <taxon>Magnoliopsida</taxon>
        <taxon>eudicotyledons</taxon>
        <taxon>Gunneridae</taxon>
        <taxon>Pentapetalae</taxon>
        <taxon>rosids</taxon>
        <taxon>fabids</taxon>
        <taxon>Fabales</taxon>
        <taxon>Fabaceae</taxon>
        <taxon>Papilionoideae</taxon>
        <taxon>50 kb inversion clade</taxon>
        <taxon>NPAAA clade</taxon>
        <taxon>indigoferoid/millettioid clade</taxon>
        <taxon>Phaseoleae</taxon>
        <taxon>Vigna</taxon>
    </lineage>
</organism>
<protein>
    <submittedName>
        <fullName evidence="1">Uncharacterized protein</fullName>
    </submittedName>
</protein>
<dbReference type="Proteomes" id="UP000501690">
    <property type="component" value="Linkage Group LG8"/>
</dbReference>
<keyword evidence="2" id="KW-1185">Reference proteome</keyword>
<accession>A0A4D6MY49</accession>